<dbReference type="InterPro" id="IPR018297">
    <property type="entry name" value="A/G_cyclase_CS"/>
</dbReference>
<dbReference type="InterPro" id="IPR029787">
    <property type="entry name" value="Nucleotide_cyclase"/>
</dbReference>
<feature type="region of interest" description="Disordered" evidence="8">
    <location>
        <begin position="645"/>
        <end position="706"/>
    </location>
</feature>
<dbReference type="GO" id="GO:0004383">
    <property type="term" value="F:guanylate cyclase activity"/>
    <property type="evidence" value="ECO:0007669"/>
    <property type="project" value="TreeGrafter"/>
</dbReference>
<dbReference type="GO" id="GO:0007168">
    <property type="term" value="P:receptor guanylyl cyclase signaling pathway"/>
    <property type="evidence" value="ECO:0007669"/>
    <property type="project" value="TreeGrafter"/>
</dbReference>
<evidence type="ECO:0000313" key="10">
    <source>
        <dbReference type="EMBL" id="PNH07109.1"/>
    </source>
</evidence>
<evidence type="ECO:0000256" key="6">
    <source>
        <dbReference type="ARBA" id="ARBA00023239"/>
    </source>
</evidence>
<dbReference type="SMART" id="SM00044">
    <property type="entry name" value="CYCc"/>
    <property type="match status" value="1"/>
</dbReference>
<dbReference type="Gene3D" id="3.30.70.1230">
    <property type="entry name" value="Nucleotide cyclase"/>
    <property type="match status" value="1"/>
</dbReference>
<keyword evidence="6 7" id="KW-0456">Lyase</keyword>
<keyword evidence="11" id="KW-1185">Reference proteome</keyword>
<feature type="region of interest" description="Disordered" evidence="8">
    <location>
        <begin position="990"/>
        <end position="1013"/>
    </location>
</feature>
<keyword evidence="4" id="KW-1133">Transmembrane helix</keyword>
<comment type="subcellular location">
    <subcellularLocation>
        <location evidence="1">Membrane</location>
    </subcellularLocation>
</comment>
<feature type="region of interest" description="Disordered" evidence="8">
    <location>
        <begin position="859"/>
        <end position="890"/>
    </location>
</feature>
<dbReference type="PANTHER" id="PTHR11920">
    <property type="entry name" value="GUANYLYL CYCLASE"/>
    <property type="match status" value="1"/>
</dbReference>
<evidence type="ECO:0000256" key="2">
    <source>
        <dbReference type="ARBA" id="ARBA00022692"/>
    </source>
</evidence>
<keyword evidence="2" id="KW-0812">Transmembrane</keyword>
<feature type="compositionally biased region" description="Low complexity" evidence="8">
    <location>
        <begin position="859"/>
        <end position="868"/>
    </location>
</feature>
<organism evidence="10 11">
    <name type="scientific">Tetrabaena socialis</name>
    <dbReference type="NCBI Taxonomy" id="47790"/>
    <lineage>
        <taxon>Eukaryota</taxon>
        <taxon>Viridiplantae</taxon>
        <taxon>Chlorophyta</taxon>
        <taxon>core chlorophytes</taxon>
        <taxon>Chlorophyceae</taxon>
        <taxon>CS clade</taxon>
        <taxon>Chlamydomonadales</taxon>
        <taxon>Tetrabaenaceae</taxon>
        <taxon>Tetrabaena</taxon>
    </lineage>
</organism>
<feature type="compositionally biased region" description="Gly residues" evidence="8">
    <location>
        <begin position="694"/>
        <end position="706"/>
    </location>
</feature>
<proteinExistence type="inferred from homology"/>
<dbReference type="GO" id="GO:0004016">
    <property type="term" value="F:adenylate cyclase activity"/>
    <property type="evidence" value="ECO:0007669"/>
    <property type="project" value="TreeGrafter"/>
</dbReference>
<feature type="compositionally biased region" description="Polar residues" evidence="8">
    <location>
        <begin position="879"/>
        <end position="890"/>
    </location>
</feature>
<comment type="similarity">
    <text evidence="7">Belongs to the adenylyl cyclase class-4/guanylyl cyclase family.</text>
</comment>
<evidence type="ECO:0000256" key="4">
    <source>
        <dbReference type="ARBA" id="ARBA00022989"/>
    </source>
</evidence>
<dbReference type="OrthoDB" id="548029at2759"/>
<dbReference type="PROSITE" id="PS00452">
    <property type="entry name" value="GUANYLATE_CYCLASE_1"/>
    <property type="match status" value="1"/>
</dbReference>
<dbReference type="PANTHER" id="PTHR11920:SF335">
    <property type="entry name" value="GUANYLATE CYCLASE"/>
    <property type="match status" value="1"/>
</dbReference>
<evidence type="ECO:0000256" key="8">
    <source>
        <dbReference type="SAM" id="MobiDB-lite"/>
    </source>
</evidence>
<dbReference type="Proteomes" id="UP000236333">
    <property type="component" value="Unassembled WGS sequence"/>
</dbReference>
<dbReference type="FunFam" id="3.30.70.1230:FF:000057">
    <property type="entry name" value="Guanylate cyclase"/>
    <property type="match status" value="1"/>
</dbReference>
<dbReference type="InterPro" id="IPR001054">
    <property type="entry name" value="A/G_cyclase"/>
</dbReference>
<reference evidence="10 11" key="1">
    <citation type="journal article" date="2017" name="Mol. Biol. Evol.">
        <title>The 4-celled Tetrabaena socialis nuclear genome reveals the essential components for genetic control of cell number at the origin of multicellularity in the volvocine lineage.</title>
        <authorList>
            <person name="Featherston J."/>
            <person name="Arakaki Y."/>
            <person name="Hanschen E.R."/>
            <person name="Ferris P.J."/>
            <person name="Michod R.E."/>
            <person name="Olson B.J.S.C."/>
            <person name="Nozaki H."/>
            <person name="Durand P.M."/>
        </authorList>
    </citation>
    <scope>NUCLEOTIDE SEQUENCE [LARGE SCALE GENOMIC DNA]</scope>
    <source>
        <strain evidence="10 11">NIES-571</strain>
    </source>
</reference>
<keyword evidence="5" id="KW-0472">Membrane</keyword>
<evidence type="ECO:0000256" key="3">
    <source>
        <dbReference type="ARBA" id="ARBA00022741"/>
    </source>
</evidence>
<evidence type="ECO:0000313" key="11">
    <source>
        <dbReference type="Proteomes" id="UP000236333"/>
    </source>
</evidence>
<dbReference type="GO" id="GO:0035556">
    <property type="term" value="P:intracellular signal transduction"/>
    <property type="evidence" value="ECO:0007669"/>
    <property type="project" value="InterPro"/>
</dbReference>
<dbReference type="Pfam" id="PF00211">
    <property type="entry name" value="Guanylate_cyc"/>
    <property type="match status" value="1"/>
</dbReference>
<feature type="domain" description="Guanylate cyclase" evidence="9">
    <location>
        <begin position="1033"/>
        <end position="1176"/>
    </location>
</feature>
<dbReference type="GO" id="GO:0001653">
    <property type="term" value="F:peptide receptor activity"/>
    <property type="evidence" value="ECO:0007669"/>
    <property type="project" value="TreeGrafter"/>
</dbReference>
<dbReference type="CDD" id="cd07302">
    <property type="entry name" value="CHD"/>
    <property type="match status" value="1"/>
</dbReference>
<dbReference type="InterPro" id="IPR050401">
    <property type="entry name" value="Cyclic_nucleotide_synthase"/>
</dbReference>
<feature type="compositionally biased region" description="Basic and acidic residues" evidence="8">
    <location>
        <begin position="991"/>
        <end position="1002"/>
    </location>
</feature>
<evidence type="ECO:0000259" key="9">
    <source>
        <dbReference type="PROSITE" id="PS50125"/>
    </source>
</evidence>
<keyword evidence="3" id="KW-0547">Nucleotide-binding</keyword>
<feature type="region of interest" description="Disordered" evidence="8">
    <location>
        <begin position="306"/>
        <end position="330"/>
    </location>
</feature>
<dbReference type="EMBL" id="PGGS01000197">
    <property type="protein sequence ID" value="PNH07109.1"/>
    <property type="molecule type" value="Genomic_DNA"/>
</dbReference>
<comment type="caution">
    <text evidence="10">The sequence shown here is derived from an EMBL/GenBank/DDBJ whole genome shotgun (WGS) entry which is preliminary data.</text>
</comment>
<protein>
    <submittedName>
        <fullName evidence="10">Guanylate cyclase soluble subunit beta-2</fullName>
    </submittedName>
</protein>
<dbReference type="GO" id="GO:0005886">
    <property type="term" value="C:plasma membrane"/>
    <property type="evidence" value="ECO:0007669"/>
    <property type="project" value="TreeGrafter"/>
</dbReference>
<feature type="region of interest" description="Disordered" evidence="8">
    <location>
        <begin position="619"/>
        <end position="638"/>
    </location>
</feature>
<evidence type="ECO:0000256" key="1">
    <source>
        <dbReference type="ARBA" id="ARBA00004370"/>
    </source>
</evidence>
<dbReference type="GO" id="GO:0000166">
    <property type="term" value="F:nucleotide binding"/>
    <property type="evidence" value="ECO:0007669"/>
    <property type="project" value="UniProtKB-KW"/>
</dbReference>
<feature type="region of interest" description="Disordered" evidence="8">
    <location>
        <begin position="1"/>
        <end position="46"/>
    </location>
</feature>
<evidence type="ECO:0000256" key="5">
    <source>
        <dbReference type="ARBA" id="ARBA00023136"/>
    </source>
</evidence>
<dbReference type="SUPFAM" id="SSF55073">
    <property type="entry name" value="Nucleotide cyclase"/>
    <property type="match status" value="1"/>
</dbReference>
<name>A0A2J8A3K5_9CHLO</name>
<dbReference type="PROSITE" id="PS50125">
    <property type="entry name" value="GUANYLATE_CYCLASE_2"/>
    <property type="match status" value="1"/>
</dbReference>
<accession>A0A2J8A3K5</accession>
<evidence type="ECO:0000256" key="7">
    <source>
        <dbReference type="RuleBase" id="RU000405"/>
    </source>
</evidence>
<gene>
    <name evidence="10" type="ORF">TSOC_006462</name>
</gene>
<feature type="compositionally biased region" description="Basic and acidic residues" evidence="8">
    <location>
        <begin position="32"/>
        <end position="41"/>
    </location>
</feature>
<sequence length="1250" mass="126270">MGSCLSAPRARHDDGGAQATAGLNGALQTEGRPPRDERFDQCEASGGDTAAGCPDLLSNATCTGEAPVLDRAALEATDSSQLQRPYLVLSAGERSVILSCMLANDAAARTLGLRGQPMQEFLRFLAAAAQRDQDLCSLLMDLALRLLSGHLTGAAAAASAASHLVPGNFGPGAHFLSLRLSPVSYRVVLWPAAGSGYDGAGEVLQPALAVGMELMRTSVDLAARVQRDALFLSSIPAVVTMFDLHGCVLHQNRASAALFGQLEARGEDAAAEVAAEWDWEGDAAVGGRRRPLDLLSSCASRIGTTGSNVHSGSNAAAAGPSAQGEAAAGGEEAASTMLAAIPAGQPLRRLFAADKERLLEALRAVPSGVPSGFQIPPHLPRGGRGPHSRLSSARLTPPLARLLSAGAFKGSGGGPRLGTAAVATAPSCGSTAASAAGSVAEILSQQFRSLSVEDMSGSAGGSRVLGADEAVEAGAPLEEMRAQAGEGEGVPALPAPAAEAAAAALPGNAAATAEAETAAAAPAGPAGAAAAGAAPAAAAKSPLLGSAIGWAAALRREAVRSTEPPRYADSAPLSGFPVPSAMGGSRFGGAAQQPAAVAAAAEDGGGEALHGVLGALKEKGPAAGGGGEEREGELGVGPPFAPCTFAPCTPRDEHSAGGGGGGDGGDGDACADRGGGPHPSRDMAASGASDGRDSSGGAGDGGGGAGGGDASCAAFGGSGGVPGVAGGDGRRVLAASVHSAPLATLRLRMRGRGRGGEREEALALCRRLRRSSRSSGRLSRLRAAAAAAAATGVQRESADDAATTCLPGARGSAAPLPSLSGLGALGVFGGFGDLGGVQESGASAVFAAFGTDAIRKLATQQHQNTQQQQHHHHHHKQGGPSQQLPRARNSSVRLDLDTWPTAAVAAALQGGGDHAEGGESDDGGGAECRWHEVAVRPCTDPLSGQRVLLVVQQDVTCRVRAESALVEVLEAKRRLLADILPRHVVRHMTQSRREEAARERSAGHLPGGPGTSLVVPPHVKNPSLLATQHESLTILFADIKEFTEMSKSVAPETVLTFLNDLYTRFDGLVDLFGVYKVETIGDCYMAVGGLVARDEDGYGRAVRGSGNADPLHAMRVVAFARALLEEASRMVMPHTGKPVQVRVGVHSGPAISGVVGLKMPRFCLFGDTVNTASRMETTGKPGAIHASAAARLMLPPDEDHEGWQATGGVEVKGKGKLDTFLWRPWVAAPAGGGHTARGLSVRHQPSSLAA</sequence>
<feature type="compositionally biased region" description="Low complexity" evidence="8">
    <location>
        <begin position="311"/>
        <end position="330"/>
    </location>
</feature>
<dbReference type="AlphaFoldDB" id="A0A2J8A3K5"/>